<dbReference type="RefSeq" id="XP_045377751.1">
    <property type="nucleotide sequence ID" value="XM_045521795.1"/>
</dbReference>
<reference evidence="1" key="1">
    <citation type="submission" date="2025-08" db="UniProtKB">
        <authorList>
            <consortium name="RefSeq"/>
        </authorList>
    </citation>
    <scope>IDENTIFICATION</scope>
    <source>
        <tissue evidence="1">Blood</tissue>
    </source>
</reference>
<dbReference type="GO" id="GO:0005737">
    <property type="term" value="C:cytoplasm"/>
    <property type="evidence" value="ECO:0007669"/>
    <property type="project" value="TreeGrafter"/>
</dbReference>
<dbReference type="InterPro" id="IPR050637">
    <property type="entry name" value="NLRP_innate_immun_reg"/>
</dbReference>
<name>A0A9W3GF30_CAMBA</name>
<proteinExistence type="predicted"/>
<organism evidence="1">
    <name type="scientific">Camelus bactrianus</name>
    <name type="common">Bactrian camel</name>
    <dbReference type="NCBI Taxonomy" id="9837"/>
    <lineage>
        <taxon>Eukaryota</taxon>
        <taxon>Metazoa</taxon>
        <taxon>Chordata</taxon>
        <taxon>Craniata</taxon>
        <taxon>Vertebrata</taxon>
        <taxon>Euteleostomi</taxon>
        <taxon>Mammalia</taxon>
        <taxon>Eutheria</taxon>
        <taxon>Laurasiatheria</taxon>
        <taxon>Artiodactyla</taxon>
        <taxon>Tylopoda</taxon>
        <taxon>Camelidae</taxon>
        <taxon>Camelus</taxon>
    </lineage>
</organism>
<evidence type="ECO:0000313" key="1">
    <source>
        <dbReference type="RefSeq" id="XP_045377751.1"/>
    </source>
</evidence>
<dbReference type="SUPFAM" id="SSF52047">
    <property type="entry name" value="RNI-like"/>
    <property type="match status" value="1"/>
</dbReference>
<dbReference type="GO" id="GO:0050727">
    <property type="term" value="P:regulation of inflammatory response"/>
    <property type="evidence" value="ECO:0007669"/>
    <property type="project" value="TreeGrafter"/>
</dbReference>
<dbReference type="AlphaFoldDB" id="A0A9W3GF30"/>
<accession>A0A9W3GF30</accession>
<dbReference type="InterPro" id="IPR032675">
    <property type="entry name" value="LRR_dom_sf"/>
</dbReference>
<gene>
    <name evidence="1" type="primary">LOC123618783</name>
</gene>
<dbReference type="PANTHER" id="PTHR45690:SF6">
    <property type="entry name" value="NACHT, LRR AND PYD DOMAINS-CONTAINING PROTEIN 4"/>
    <property type="match status" value="1"/>
</dbReference>
<protein>
    <submittedName>
        <fullName evidence="1">NACHT, LRR and PYD domains-containing protein 4-like</fullName>
    </submittedName>
</protein>
<dbReference type="Gene3D" id="3.80.10.10">
    <property type="entry name" value="Ribonuclease Inhibitor"/>
    <property type="match status" value="1"/>
</dbReference>
<sequence>MAESERLRDRQTAAVLLLPVRDAGEGFAQRATAFFRDLNFSIMNDADLAVSAYCLKRCSGLRTLCFSVPDVFKEETAESSTPNSSFIRWHHVCSVLTTNENLRELRVSDSHLHRVAFVILCNQLRHPSCHLQKLHMDNVCFPCESWLFFDVLMRSPHLRTRSLSGAALSREDVKLLCEALRTTCSLEELPYVSAFTSSADLASERAVRLSICPRSSCFLSSRGKRNPL</sequence>
<dbReference type="PANTHER" id="PTHR45690">
    <property type="entry name" value="NACHT, LRR AND PYD DOMAINS-CONTAINING PROTEIN 12"/>
    <property type="match status" value="1"/>
</dbReference>